<protein>
    <submittedName>
        <fullName evidence="1">Uncharacterized protein</fullName>
    </submittedName>
</protein>
<organism evidence="1 2">
    <name type="scientific">Ligilactobacillus salivarius</name>
    <dbReference type="NCBI Taxonomy" id="1624"/>
    <lineage>
        <taxon>Bacteria</taxon>
        <taxon>Bacillati</taxon>
        <taxon>Bacillota</taxon>
        <taxon>Bacilli</taxon>
        <taxon>Lactobacillales</taxon>
        <taxon>Lactobacillaceae</taxon>
        <taxon>Ligilactobacillus</taxon>
    </lineage>
</organism>
<evidence type="ECO:0000313" key="1">
    <source>
        <dbReference type="EMBL" id="WHS17230.1"/>
    </source>
</evidence>
<gene>
    <name evidence="1" type="ORF">O2U02_07030</name>
</gene>
<reference evidence="1 2" key="1">
    <citation type="submission" date="2022-12" db="EMBL/GenBank/DDBJ databases">
        <title>Assessment of beneficial effects and identification of host adaptation-associated genes of Ligilactobacillus salivarius isolated from Meles meles.</title>
        <authorList>
            <person name="Wang Y."/>
        </authorList>
    </citation>
    <scope>NUCLEOTIDE SEQUENCE [LARGE SCALE GENOMIC DNA]</scope>
    <source>
        <strain evidence="1 2">S35</strain>
    </source>
</reference>
<dbReference type="EMBL" id="CP114509">
    <property type="protein sequence ID" value="WHS17230.1"/>
    <property type="molecule type" value="Genomic_DNA"/>
</dbReference>
<accession>A0ABD7YUQ4</accession>
<name>A0ABD7YUQ4_9LACO</name>
<dbReference type="Proteomes" id="UP001224533">
    <property type="component" value="Chromosome"/>
</dbReference>
<sequence>MMKLGTAVTILSEVYKPISQWSDSLETPRDLPKNETIQEAWSVVVKFRRKHARTHRTSRVYHSKNFDKILPRRDELIEDIKSGMTLWELDKKYDVINIYQLFTRLDVKWIYQRYAFLKRCVYAIKDGKVMVFDNIEKTCRHFKIGNTNFDKKYIRNGKTLQGYRLYRYKGFIKVYPDHDKIFEEIIHKNNI</sequence>
<dbReference type="RefSeq" id="WP_283473500.1">
    <property type="nucleotide sequence ID" value="NZ_CP114501.1"/>
</dbReference>
<dbReference type="AlphaFoldDB" id="A0ABD7YUQ4"/>
<evidence type="ECO:0000313" key="2">
    <source>
        <dbReference type="Proteomes" id="UP001224533"/>
    </source>
</evidence>
<proteinExistence type="predicted"/>